<organism evidence="2 3">
    <name type="scientific">Portunus trituberculatus</name>
    <name type="common">Swimming crab</name>
    <name type="synonym">Neptunus trituberculatus</name>
    <dbReference type="NCBI Taxonomy" id="210409"/>
    <lineage>
        <taxon>Eukaryota</taxon>
        <taxon>Metazoa</taxon>
        <taxon>Ecdysozoa</taxon>
        <taxon>Arthropoda</taxon>
        <taxon>Crustacea</taxon>
        <taxon>Multicrustacea</taxon>
        <taxon>Malacostraca</taxon>
        <taxon>Eumalacostraca</taxon>
        <taxon>Eucarida</taxon>
        <taxon>Decapoda</taxon>
        <taxon>Pleocyemata</taxon>
        <taxon>Brachyura</taxon>
        <taxon>Eubrachyura</taxon>
        <taxon>Portunoidea</taxon>
        <taxon>Portunidae</taxon>
        <taxon>Portuninae</taxon>
        <taxon>Portunus</taxon>
    </lineage>
</organism>
<dbReference type="OrthoDB" id="6077919at2759"/>
<dbReference type="AlphaFoldDB" id="A0A5B7DPJ1"/>
<evidence type="ECO:0000256" key="1">
    <source>
        <dbReference type="SAM" id="MobiDB-lite"/>
    </source>
</evidence>
<gene>
    <name evidence="2" type="ORF">E2C01_016629</name>
</gene>
<sequence>MTKDEYQETEMIVTADKTQVASSAVEEGETNQVASSEDAEVCADMDSSGSNSEIQSKQVGNSNVAAYIIVDPAPLANSGGSMELQEQSASNVSQSTGEQMNHLIAGAAAYKEEKRLCRAPGAVERVGHTQPVQVGIEAGMANSHSGDGCVQCSVGGVGPPVVSCVLSYESQLATVSHDTDVGGHPLKVDGVSQGGQVEDEMMNDKGEVVVGVWVSPLTRLLRVHVLDLRAVR</sequence>
<keyword evidence="3" id="KW-1185">Reference proteome</keyword>
<name>A0A5B7DPJ1_PORTR</name>
<proteinExistence type="predicted"/>
<feature type="region of interest" description="Disordered" evidence="1">
    <location>
        <begin position="19"/>
        <end position="57"/>
    </location>
</feature>
<comment type="caution">
    <text evidence="2">The sequence shown here is derived from an EMBL/GenBank/DDBJ whole genome shotgun (WGS) entry which is preliminary data.</text>
</comment>
<dbReference type="Proteomes" id="UP000324222">
    <property type="component" value="Unassembled WGS sequence"/>
</dbReference>
<evidence type="ECO:0000313" key="2">
    <source>
        <dbReference type="EMBL" id="MPC23571.1"/>
    </source>
</evidence>
<protein>
    <submittedName>
        <fullName evidence="2">Uncharacterized protein</fullName>
    </submittedName>
</protein>
<evidence type="ECO:0000313" key="3">
    <source>
        <dbReference type="Proteomes" id="UP000324222"/>
    </source>
</evidence>
<accession>A0A5B7DPJ1</accession>
<reference evidence="2 3" key="1">
    <citation type="submission" date="2019-05" db="EMBL/GenBank/DDBJ databases">
        <title>Another draft genome of Portunus trituberculatus and its Hox gene families provides insights of decapod evolution.</title>
        <authorList>
            <person name="Jeong J.-H."/>
            <person name="Song I."/>
            <person name="Kim S."/>
            <person name="Choi T."/>
            <person name="Kim D."/>
            <person name="Ryu S."/>
            <person name="Kim W."/>
        </authorList>
    </citation>
    <scope>NUCLEOTIDE SEQUENCE [LARGE SCALE GENOMIC DNA]</scope>
    <source>
        <tissue evidence="2">Muscle</tissue>
    </source>
</reference>
<dbReference type="EMBL" id="VSRR010001224">
    <property type="protein sequence ID" value="MPC23571.1"/>
    <property type="molecule type" value="Genomic_DNA"/>
</dbReference>
<feature type="compositionally biased region" description="Polar residues" evidence="1">
    <location>
        <begin position="47"/>
        <end position="57"/>
    </location>
</feature>